<sequence length="309" mass="33119">MKGKPVHALAEGLAMSRRSTLRGFAALASLMLDAVLPGAATAAPRVPPPLPFVSQLDLSCYRTEGYKPPPTAVTLKHLNPVLAELPIETVKLGERQQLCVPVAKNGVIPPPGILDYVRWVDLSCYRIEGRAANFPLTLSQLNPVVQRLGIQDAHVTMLSPEQLCVPVAKNGVLPPPEILSVVRHIDLACYALRVLGIPGRPFPLTLGHLNPVLADRPKVDVKVGNARQLCVPVAKGGDKIPPEVLRTVQWLDLAKYDVTTGPSVVGPVTLKLTHLNPVLAHLPGEEVVLTEPAQLGLPVAKNGKIPPRD</sequence>
<dbReference type="InterPro" id="IPR006311">
    <property type="entry name" value="TAT_signal"/>
</dbReference>
<accession>M2QHI1</accession>
<comment type="caution">
    <text evidence="1">The sequence shown here is derived from an EMBL/GenBank/DDBJ whole genome shotgun (WGS) entry which is preliminary data.</text>
</comment>
<dbReference type="EMBL" id="ANMG01000035">
    <property type="protein sequence ID" value="EMD26176.1"/>
    <property type="molecule type" value="Genomic_DNA"/>
</dbReference>
<dbReference type="AlphaFoldDB" id="M2QHI1"/>
<gene>
    <name evidence="1" type="ORF">C791_3724</name>
</gene>
<dbReference type="PATRIC" id="fig|1238180.3.peg.4056"/>
<dbReference type="Proteomes" id="UP000014137">
    <property type="component" value="Unassembled WGS sequence"/>
</dbReference>
<proteinExistence type="predicted"/>
<reference evidence="1 2" key="1">
    <citation type="submission" date="2012-10" db="EMBL/GenBank/DDBJ databases">
        <title>Genome assembly of Amycolatopsis azurea DSM 43854.</title>
        <authorList>
            <person name="Khatri I."/>
            <person name="Kaur I."/>
            <person name="Subramanian S."/>
            <person name="Mayilraj S."/>
        </authorList>
    </citation>
    <scope>NUCLEOTIDE SEQUENCE [LARGE SCALE GENOMIC DNA]</scope>
    <source>
        <strain evidence="1 2">DSM 43854</strain>
    </source>
</reference>
<evidence type="ECO:0000313" key="2">
    <source>
        <dbReference type="Proteomes" id="UP000014137"/>
    </source>
</evidence>
<evidence type="ECO:0000313" key="1">
    <source>
        <dbReference type="EMBL" id="EMD26176.1"/>
    </source>
</evidence>
<organism evidence="1 2">
    <name type="scientific">Amycolatopsis azurea DSM 43854</name>
    <dbReference type="NCBI Taxonomy" id="1238180"/>
    <lineage>
        <taxon>Bacteria</taxon>
        <taxon>Bacillati</taxon>
        <taxon>Actinomycetota</taxon>
        <taxon>Actinomycetes</taxon>
        <taxon>Pseudonocardiales</taxon>
        <taxon>Pseudonocardiaceae</taxon>
        <taxon>Amycolatopsis</taxon>
    </lineage>
</organism>
<name>M2QHI1_9PSEU</name>
<protein>
    <submittedName>
        <fullName evidence="1">Uncharacterized protein</fullName>
    </submittedName>
</protein>
<dbReference type="PROSITE" id="PS51318">
    <property type="entry name" value="TAT"/>
    <property type="match status" value="1"/>
</dbReference>